<reference evidence="3 4" key="1">
    <citation type="journal article" date="2015" name="Genome Announc.">
        <title>Genome Sequence of 'Candidatus Thioglobus autotrophica' Strain EF1, a Chemoautotroph from the SUP05 Clade of Marine Gammaproteobacteria.</title>
        <authorList>
            <person name="Shah V."/>
            <person name="Morris R.M."/>
        </authorList>
    </citation>
    <scope>NUCLEOTIDE SEQUENCE [LARGE SCALE GENOMIC DNA]</scope>
    <source>
        <strain evidence="3 4">EF1</strain>
    </source>
</reference>
<organism evidence="3 4">
    <name type="scientific">Candidatus Thioglobus autotrophicus</name>
    <dbReference type="NCBI Taxonomy" id="1705394"/>
    <lineage>
        <taxon>Bacteria</taxon>
        <taxon>Pseudomonadati</taxon>
        <taxon>Pseudomonadota</taxon>
        <taxon>Gammaproteobacteria</taxon>
        <taxon>Candidatus Pseudothioglobaceae</taxon>
        <taxon>Candidatus Thioglobus</taxon>
    </lineage>
</organism>
<feature type="transmembrane region" description="Helical" evidence="1">
    <location>
        <begin position="130"/>
        <end position="150"/>
    </location>
</feature>
<dbReference type="STRING" id="1705394.SP60_06500"/>
<feature type="transmembrane region" description="Helical" evidence="1">
    <location>
        <begin position="170"/>
        <end position="189"/>
    </location>
</feature>
<dbReference type="RefSeq" id="WP_053951853.1">
    <property type="nucleotide sequence ID" value="NZ_CP010552.1"/>
</dbReference>
<dbReference type="InterPro" id="IPR051311">
    <property type="entry name" value="DedA_domain"/>
</dbReference>
<sequence length="190" mass="21425">MQIFSRLYQKTLDWAQSQFAIYWLSIVSFLESSILPYPPPDIILAPMVLKRPEKAYYFALITTLFSVLGGLVGYFLGEILLNFLLTTELIKPNAIYAVKDFFDQYGIWVVGVAAFSPIPYKLATITAGSMAMALLPFIVISILARGARYYLVASLVKTYGSQCDQWLQKYIDRLGYGLIVIVIFGAWYVG</sequence>
<name>A0A0M4NX79_9GAMM</name>
<keyword evidence="1" id="KW-0812">Transmembrane</keyword>
<proteinExistence type="predicted"/>
<dbReference type="InterPro" id="IPR032816">
    <property type="entry name" value="VTT_dom"/>
</dbReference>
<gene>
    <name evidence="3" type="ORF">SP60_06500</name>
</gene>
<dbReference type="GO" id="GO:0005886">
    <property type="term" value="C:plasma membrane"/>
    <property type="evidence" value="ECO:0007669"/>
    <property type="project" value="TreeGrafter"/>
</dbReference>
<dbReference type="Pfam" id="PF09335">
    <property type="entry name" value="VTT_dom"/>
    <property type="match status" value="1"/>
</dbReference>
<evidence type="ECO:0000259" key="2">
    <source>
        <dbReference type="Pfam" id="PF09335"/>
    </source>
</evidence>
<dbReference type="PANTHER" id="PTHR42709:SF11">
    <property type="entry name" value="DEDA FAMILY PROTEIN"/>
    <property type="match status" value="1"/>
</dbReference>
<feature type="transmembrane region" description="Helical" evidence="1">
    <location>
        <begin position="57"/>
        <end position="85"/>
    </location>
</feature>
<dbReference type="PANTHER" id="PTHR42709">
    <property type="entry name" value="ALKALINE PHOSPHATASE LIKE PROTEIN"/>
    <property type="match status" value="1"/>
</dbReference>
<dbReference type="KEGG" id="tho:SP60_06500"/>
<keyword evidence="1" id="KW-1133">Transmembrane helix</keyword>
<keyword evidence="4" id="KW-1185">Reference proteome</keyword>
<evidence type="ECO:0000256" key="1">
    <source>
        <dbReference type="SAM" id="Phobius"/>
    </source>
</evidence>
<keyword evidence="1" id="KW-0472">Membrane</keyword>
<feature type="domain" description="VTT" evidence="2">
    <location>
        <begin position="56"/>
        <end position="155"/>
    </location>
</feature>
<accession>A0A0M4NX79</accession>
<dbReference type="EMBL" id="CP010552">
    <property type="protein sequence ID" value="ALE52880.1"/>
    <property type="molecule type" value="Genomic_DNA"/>
</dbReference>
<evidence type="ECO:0000313" key="3">
    <source>
        <dbReference type="EMBL" id="ALE52880.1"/>
    </source>
</evidence>
<dbReference type="AlphaFoldDB" id="A0A0M4NX79"/>
<dbReference type="OrthoDB" id="9130337at2"/>
<protein>
    <submittedName>
        <fullName evidence="3">Membrane protein</fullName>
    </submittedName>
</protein>
<dbReference type="Proteomes" id="UP000058020">
    <property type="component" value="Chromosome"/>
</dbReference>
<evidence type="ECO:0000313" key="4">
    <source>
        <dbReference type="Proteomes" id="UP000058020"/>
    </source>
</evidence>